<sequence>MPSRSNHLPGFSQQMQKPQQAKNLKNHIGQLANELISRTQGALPSNTINLRNTSKEPCEAITLRKVAPVNPTKNKAQQHHREGLTLIENTKKSAPQKVIQTRLKIHHLLIHRDSRSINKRYNLKNF</sequence>
<feature type="region of interest" description="Disordered" evidence="1">
    <location>
        <begin position="63"/>
        <end position="84"/>
    </location>
</feature>
<keyword evidence="3" id="KW-1185">Reference proteome</keyword>
<reference evidence="3" key="1">
    <citation type="journal article" date="2019" name="Plant Biotechnol. J.">
        <title>Genome sequencing of the Australian wild diploid species Gossypium australe highlights disease resistance and delayed gland morphogenesis.</title>
        <authorList>
            <person name="Cai Y."/>
            <person name="Cai X."/>
            <person name="Wang Q."/>
            <person name="Wang P."/>
            <person name="Zhang Y."/>
            <person name="Cai C."/>
            <person name="Xu Y."/>
            <person name="Wang K."/>
            <person name="Zhou Z."/>
            <person name="Wang C."/>
            <person name="Geng S."/>
            <person name="Li B."/>
            <person name="Dong Q."/>
            <person name="Hou Y."/>
            <person name="Wang H."/>
            <person name="Ai P."/>
            <person name="Liu Z."/>
            <person name="Yi F."/>
            <person name="Sun M."/>
            <person name="An G."/>
            <person name="Cheng J."/>
            <person name="Zhang Y."/>
            <person name="Shi Q."/>
            <person name="Xie Y."/>
            <person name="Shi X."/>
            <person name="Chang Y."/>
            <person name="Huang F."/>
            <person name="Chen Y."/>
            <person name="Hong S."/>
            <person name="Mi L."/>
            <person name="Sun Q."/>
            <person name="Zhang L."/>
            <person name="Zhou B."/>
            <person name="Peng R."/>
            <person name="Zhang X."/>
            <person name="Liu F."/>
        </authorList>
    </citation>
    <scope>NUCLEOTIDE SEQUENCE [LARGE SCALE GENOMIC DNA]</scope>
    <source>
        <strain evidence="3">cv. PA1801</strain>
    </source>
</reference>
<evidence type="ECO:0000313" key="3">
    <source>
        <dbReference type="Proteomes" id="UP000325315"/>
    </source>
</evidence>
<organism evidence="2 3">
    <name type="scientific">Gossypium australe</name>
    <dbReference type="NCBI Taxonomy" id="47621"/>
    <lineage>
        <taxon>Eukaryota</taxon>
        <taxon>Viridiplantae</taxon>
        <taxon>Streptophyta</taxon>
        <taxon>Embryophyta</taxon>
        <taxon>Tracheophyta</taxon>
        <taxon>Spermatophyta</taxon>
        <taxon>Magnoliopsida</taxon>
        <taxon>eudicotyledons</taxon>
        <taxon>Gunneridae</taxon>
        <taxon>Pentapetalae</taxon>
        <taxon>rosids</taxon>
        <taxon>malvids</taxon>
        <taxon>Malvales</taxon>
        <taxon>Malvaceae</taxon>
        <taxon>Malvoideae</taxon>
        <taxon>Gossypium</taxon>
    </lineage>
</organism>
<feature type="region of interest" description="Disordered" evidence="1">
    <location>
        <begin position="1"/>
        <end position="26"/>
    </location>
</feature>
<name>A0A5B6X3U6_9ROSI</name>
<dbReference type="AlphaFoldDB" id="A0A5B6X3U6"/>
<evidence type="ECO:0000313" key="2">
    <source>
        <dbReference type="EMBL" id="KAA3487792.1"/>
    </source>
</evidence>
<comment type="caution">
    <text evidence="2">The sequence shown here is derived from an EMBL/GenBank/DDBJ whole genome shotgun (WGS) entry which is preliminary data.</text>
</comment>
<feature type="compositionally biased region" description="Polar residues" evidence="1">
    <location>
        <begin position="1"/>
        <end position="23"/>
    </location>
</feature>
<accession>A0A5B6X3U6</accession>
<gene>
    <name evidence="2" type="ORF">EPI10_031597</name>
</gene>
<dbReference type="Proteomes" id="UP000325315">
    <property type="component" value="Unassembled WGS sequence"/>
</dbReference>
<proteinExistence type="predicted"/>
<dbReference type="EMBL" id="SMMG02000001">
    <property type="protein sequence ID" value="KAA3487792.1"/>
    <property type="molecule type" value="Genomic_DNA"/>
</dbReference>
<evidence type="ECO:0000256" key="1">
    <source>
        <dbReference type="SAM" id="MobiDB-lite"/>
    </source>
</evidence>
<protein>
    <submittedName>
        <fullName evidence="2">Uncharacterized protein</fullName>
    </submittedName>
</protein>